<dbReference type="InterPro" id="IPR047731">
    <property type="entry name" value="Zinc_ribbon_put"/>
</dbReference>
<evidence type="ECO:0000313" key="5">
    <source>
        <dbReference type="Proteomes" id="UP001171916"/>
    </source>
</evidence>
<proteinExistence type="predicted"/>
<feature type="domain" description="DUF6965" evidence="3">
    <location>
        <begin position="395"/>
        <end position="461"/>
    </location>
</feature>
<dbReference type="EMBL" id="JAUEPH010000007">
    <property type="protein sequence ID" value="MDN3205659.1"/>
    <property type="molecule type" value="Genomic_DNA"/>
</dbReference>
<dbReference type="Pfam" id="PF21957">
    <property type="entry name" value="Zn_ribbon_16"/>
    <property type="match status" value="1"/>
</dbReference>
<evidence type="ECO:0000313" key="4">
    <source>
        <dbReference type="EMBL" id="MDN3205659.1"/>
    </source>
</evidence>
<dbReference type="NCBIfam" id="NF040506">
    <property type="entry name" value="PG0870_Nterm"/>
    <property type="match status" value="1"/>
</dbReference>
<dbReference type="Pfam" id="PF19898">
    <property type="entry name" value="DUF6371"/>
    <property type="match status" value="1"/>
</dbReference>
<dbReference type="InterPro" id="IPR054238">
    <property type="entry name" value="DUF6965"/>
</dbReference>
<evidence type="ECO:0000259" key="1">
    <source>
        <dbReference type="Pfam" id="PF19898"/>
    </source>
</evidence>
<dbReference type="Proteomes" id="UP001171916">
    <property type="component" value="Unassembled WGS sequence"/>
</dbReference>
<dbReference type="Pfam" id="PF22292">
    <property type="entry name" value="DUF6965"/>
    <property type="match status" value="1"/>
</dbReference>
<sequence length="474" mass="55374">MNTEHPYILERGSRKYHCPGCKKRRFVRYVDTQTGNYLPEYFGRCDRESKCGYFLNPYQEGYTSMDWAHHGKKPFHESLSAKEVKKVKKVKSLKKTFFYPVETLNLTRSGYERNTFIQNLLQNIPFPFELEDVEKVISLYHLGTIQNGYRRGAITFPFIDSHCNVRTIQVKQFDKQNHTTSTDFLHSIIEKYYSRKNQQLPKWLEDYSNNETKVSCLFGEHLLSKYPYNPIALVEAPKTAIYGALYFGLPEHSLELLWLAVYNLSSLNFEKCKALKGRNVYLFPDLSKASVAYDLWVRKSNEIQMLLPETSMYVSDLLERLATNQDKSEGKDLADYLVKHDWRIFRKQKLKKVTDLEPETNETSICDKSDKSEVIKNTSIPSLLALIEKPEDWGEDIAELENFFKSFNQALSPTKLNKATIIQDYSRFIDGHLSIVKVNNGKRTFKPYLDRLLQLKMIIESDRSFQLERGIINS</sequence>
<reference evidence="4" key="1">
    <citation type="submission" date="2023-06" db="EMBL/GenBank/DDBJ databases">
        <title>Robiginitalea aurantiacus sp. nov. and Algoriphagus sediminis sp. nov., isolated from coastal sediment.</title>
        <authorList>
            <person name="Zhou Z.Y."/>
            <person name="An J."/>
            <person name="Jia Y.W."/>
            <person name="Du Z.J."/>
        </authorList>
    </citation>
    <scope>NUCLEOTIDE SEQUENCE</scope>
    <source>
        <strain evidence="4">C2-7</strain>
    </source>
</reference>
<name>A0ABT7YGK6_9BACT</name>
<dbReference type="InterPro" id="IPR045951">
    <property type="entry name" value="DUF6371"/>
</dbReference>
<feature type="domain" description="DUF6371" evidence="1">
    <location>
        <begin position="114"/>
        <end position="286"/>
    </location>
</feature>
<protein>
    <submittedName>
        <fullName evidence="4">DUF6371 domain-containing protein</fullName>
    </submittedName>
</protein>
<accession>A0ABT7YGK6</accession>
<evidence type="ECO:0000259" key="3">
    <source>
        <dbReference type="Pfam" id="PF22292"/>
    </source>
</evidence>
<evidence type="ECO:0000259" key="2">
    <source>
        <dbReference type="Pfam" id="PF21957"/>
    </source>
</evidence>
<gene>
    <name evidence="4" type="ORF">QVH07_15965</name>
</gene>
<feature type="domain" description="Zinc beta-ribbon finger putative" evidence="2">
    <location>
        <begin position="5"/>
        <end position="59"/>
    </location>
</feature>
<organism evidence="4 5">
    <name type="scientific">Algoriphagus sediminis</name>
    <dbReference type="NCBI Taxonomy" id="3057113"/>
    <lineage>
        <taxon>Bacteria</taxon>
        <taxon>Pseudomonadati</taxon>
        <taxon>Bacteroidota</taxon>
        <taxon>Cytophagia</taxon>
        <taxon>Cytophagales</taxon>
        <taxon>Cyclobacteriaceae</taxon>
        <taxon>Algoriphagus</taxon>
    </lineage>
</organism>
<keyword evidence="5" id="KW-1185">Reference proteome</keyword>
<dbReference type="RefSeq" id="WP_290002364.1">
    <property type="nucleotide sequence ID" value="NZ_JAUEPH010000007.1"/>
</dbReference>
<comment type="caution">
    <text evidence="4">The sequence shown here is derived from an EMBL/GenBank/DDBJ whole genome shotgun (WGS) entry which is preliminary data.</text>
</comment>